<gene>
    <name evidence="1" type="ORF">PNW85_06590</name>
</gene>
<sequence length="73" mass="8056">NGNIQLKCSNYVAFSHFHGEAVNNIGLILIGNEKGKQISDIVHYVKVTPSDKYSNHNQIICSAKSPIEIPFSN</sequence>
<dbReference type="EMBL" id="JAQMLA010000013">
    <property type="protein sequence ID" value="MDB8686338.1"/>
    <property type="molecule type" value="Genomic_DNA"/>
</dbReference>
<evidence type="ECO:0000313" key="2">
    <source>
        <dbReference type="Proteomes" id="UP001212160"/>
    </source>
</evidence>
<evidence type="ECO:0000313" key="1">
    <source>
        <dbReference type="EMBL" id="MDB8686338.1"/>
    </source>
</evidence>
<dbReference type="Proteomes" id="UP001212160">
    <property type="component" value="Unassembled WGS sequence"/>
</dbReference>
<accession>A0AAW6DD79</accession>
<protein>
    <submittedName>
        <fullName evidence="1">Uncharacterized protein</fullName>
    </submittedName>
</protein>
<name>A0AAW6DD79_MEDGN</name>
<reference evidence="1" key="1">
    <citation type="submission" date="2023-01" db="EMBL/GenBank/DDBJ databases">
        <title>Human gut microbiome strain richness.</title>
        <authorList>
            <person name="Chen-Liaw A."/>
        </authorList>
    </citation>
    <scope>NUCLEOTIDE SEQUENCE</scope>
    <source>
        <strain evidence="1">RTP21484st1_H11_RTP21484_190118</strain>
    </source>
</reference>
<dbReference type="AlphaFoldDB" id="A0AAW6DD79"/>
<dbReference type="RefSeq" id="WP_272107574.1">
    <property type="nucleotide sequence ID" value="NZ_JAQMLA010000013.1"/>
</dbReference>
<feature type="non-terminal residue" evidence="1">
    <location>
        <position position="1"/>
    </location>
</feature>
<comment type="caution">
    <text evidence="1">The sequence shown here is derived from an EMBL/GenBank/DDBJ whole genome shotgun (WGS) entry which is preliminary data.</text>
</comment>
<organism evidence="1 2">
    <name type="scientific">Mediterraneibacter gnavus</name>
    <name type="common">Ruminococcus gnavus</name>
    <dbReference type="NCBI Taxonomy" id="33038"/>
    <lineage>
        <taxon>Bacteria</taxon>
        <taxon>Bacillati</taxon>
        <taxon>Bacillota</taxon>
        <taxon>Clostridia</taxon>
        <taxon>Lachnospirales</taxon>
        <taxon>Lachnospiraceae</taxon>
        <taxon>Mediterraneibacter</taxon>
    </lineage>
</organism>
<proteinExistence type="predicted"/>